<feature type="region of interest" description="Disordered" evidence="5">
    <location>
        <begin position="90"/>
        <end position="121"/>
    </location>
</feature>
<feature type="domain" description="PHD-type" evidence="6">
    <location>
        <begin position="1156"/>
        <end position="1214"/>
    </location>
</feature>
<keyword evidence="2 4" id="KW-0863">Zinc-finger</keyword>
<organism evidence="8 9">
    <name type="scientific">Aegilops tauschii subsp. strangulata</name>
    <name type="common">Goatgrass</name>
    <dbReference type="NCBI Taxonomy" id="200361"/>
    <lineage>
        <taxon>Eukaryota</taxon>
        <taxon>Viridiplantae</taxon>
        <taxon>Streptophyta</taxon>
        <taxon>Embryophyta</taxon>
        <taxon>Tracheophyta</taxon>
        <taxon>Spermatophyta</taxon>
        <taxon>Magnoliopsida</taxon>
        <taxon>Liliopsida</taxon>
        <taxon>Poales</taxon>
        <taxon>Poaceae</taxon>
        <taxon>BOP clade</taxon>
        <taxon>Pooideae</taxon>
        <taxon>Triticodae</taxon>
        <taxon>Triticeae</taxon>
        <taxon>Triticinae</taxon>
        <taxon>Aegilops</taxon>
    </lineage>
</organism>
<dbReference type="InterPro" id="IPR003656">
    <property type="entry name" value="Znf_BED"/>
</dbReference>
<dbReference type="PANTHER" id="PTHR46951">
    <property type="entry name" value="BED-TYPE DOMAIN-CONTAINING PROTEIN"/>
    <property type="match status" value="1"/>
</dbReference>
<dbReference type="SMART" id="SM00249">
    <property type="entry name" value="PHD"/>
    <property type="match status" value="3"/>
</dbReference>
<feature type="compositionally biased region" description="Polar residues" evidence="5">
    <location>
        <begin position="100"/>
        <end position="111"/>
    </location>
</feature>
<evidence type="ECO:0008006" key="10">
    <source>
        <dbReference type="Google" id="ProtNLM"/>
    </source>
</evidence>
<dbReference type="Gramene" id="AET3Gv20477800.26">
    <property type="protein sequence ID" value="AET3Gv20477800.26"/>
    <property type="gene ID" value="AET3Gv20477800"/>
</dbReference>
<dbReference type="SUPFAM" id="SSF57903">
    <property type="entry name" value="FYVE/PHD zinc finger"/>
    <property type="match status" value="3"/>
</dbReference>
<evidence type="ECO:0000256" key="3">
    <source>
        <dbReference type="ARBA" id="ARBA00022833"/>
    </source>
</evidence>
<reference evidence="9" key="2">
    <citation type="journal article" date="2017" name="Nat. Plants">
        <title>The Aegilops tauschii genome reveals multiple impacts of transposons.</title>
        <authorList>
            <person name="Zhao G."/>
            <person name="Zou C."/>
            <person name="Li K."/>
            <person name="Wang K."/>
            <person name="Li T."/>
            <person name="Gao L."/>
            <person name="Zhang X."/>
            <person name="Wang H."/>
            <person name="Yang Z."/>
            <person name="Liu X."/>
            <person name="Jiang W."/>
            <person name="Mao L."/>
            <person name="Kong X."/>
            <person name="Jiao Y."/>
            <person name="Jia J."/>
        </authorList>
    </citation>
    <scope>NUCLEOTIDE SEQUENCE [LARGE SCALE GENOMIC DNA]</scope>
    <source>
        <strain evidence="9">cv. AL8/78</strain>
    </source>
</reference>
<evidence type="ECO:0000259" key="7">
    <source>
        <dbReference type="PROSITE" id="PS50808"/>
    </source>
</evidence>
<dbReference type="Pfam" id="PF02892">
    <property type="entry name" value="zf-BED"/>
    <property type="match status" value="1"/>
</dbReference>
<dbReference type="EnsemblPlants" id="AET3Gv20477800.26">
    <property type="protein sequence ID" value="AET3Gv20477800.26"/>
    <property type="gene ID" value="AET3Gv20477800"/>
</dbReference>
<evidence type="ECO:0000256" key="5">
    <source>
        <dbReference type="SAM" id="MobiDB-lite"/>
    </source>
</evidence>
<feature type="region of interest" description="Disordered" evidence="5">
    <location>
        <begin position="454"/>
        <end position="481"/>
    </location>
</feature>
<feature type="domain" description="PHD-type" evidence="6">
    <location>
        <begin position="1045"/>
        <end position="1095"/>
    </location>
</feature>
<feature type="compositionally biased region" description="Basic and acidic residues" evidence="5">
    <location>
        <begin position="112"/>
        <end position="121"/>
    </location>
</feature>
<dbReference type="Pfam" id="PF00628">
    <property type="entry name" value="PHD"/>
    <property type="match status" value="2"/>
</dbReference>
<keyword evidence="3" id="KW-0862">Zinc</keyword>
<dbReference type="Gene3D" id="2.30.30.1150">
    <property type="match status" value="1"/>
</dbReference>
<dbReference type="GO" id="GO:0008270">
    <property type="term" value="F:zinc ion binding"/>
    <property type="evidence" value="ECO:0007669"/>
    <property type="project" value="UniProtKB-KW"/>
</dbReference>
<dbReference type="InterPro" id="IPR019787">
    <property type="entry name" value="Znf_PHD-finger"/>
</dbReference>
<dbReference type="Proteomes" id="UP000015105">
    <property type="component" value="Chromosome 3D"/>
</dbReference>
<evidence type="ECO:0000259" key="6">
    <source>
        <dbReference type="PROSITE" id="PS50016"/>
    </source>
</evidence>
<feature type="domain" description="BED-type" evidence="7">
    <location>
        <begin position="25"/>
        <end position="81"/>
    </location>
</feature>
<dbReference type="InterPro" id="IPR011011">
    <property type="entry name" value="Znf_FYVE_PHD"/>
</dbReference>
<reference evidence="9" key="1">
    <citation type="journal article" date="2014" name="Science">
        <title>Ancient hybridizations among the ancestral genomes of bread wheat.</title>
        <authorList>
            <consortium name="International Wheat Genome Sequencing Consortium,"/>
            <person name="Marcussen T."/>
            <person name="Sandve S.R."/>
            <person name="Heier L."/>
            <person name="Spannagl M."/>
            <person name="Pfeifer M."/>
            <person name="Jakobsen K.S."/>
            <person name="Wulff B.B."/>
            <person name="Steuernagel B."/>
            <person name="Mayer K.F."/>
            <person name="Olsen O.A."/>
        </authorList>
    </citation>
    <scope>NUCLEOTIDE SEQUENCE [LARGE SCALE GENOMIC DNA]</scope>
    <source>
        <strain evidence="9">cv. AL8/78</strain>
    </source>
</reference>
<evidence type="ECO:0000313" key="8">
    <source>
        <dbReference type="EnsemblPlants" id="AET3Gv20477800.26"/>
    </source>
</evidence>
<reference evidence="8" key="5">
    <citation type="journal article" date="2021" name="G3 (Bethesda)">
        <title>Aegilops tauschii genome assembly Aet v5.0 features greater sequence contiguity and improved annotation.</title>
        <authorList>
            <person name="Wang L."/>
            <person name="Zhu T."/>
            <person name="Rodriguez J.C."/>
            <person name="Deal K.R."/>
            <person name="Dubcovsky J."/>
            <person name="McGuire P.E."/>
            <person name="Lux T."/>
            <person name="Spannagl M."/>
            <person name="Mayer K.F.X."/>
            <person name="Baldrich P."/>
            <person name="Meyers B.C."/>
            <person name="Huo N."/>
            <person name="Gu Y.Q."/>
            <person name="Zhou H."/>
            <person name="Devos K.M."/>
            <person name="Bennetzen J.L."/>
            <person name="Unver T."/>
            <person name="Budak H."/>
            <person name="Gulick P.J."/>
            <person name="Galiba G."/>
            <person name="Kalapos B."/>
            <person name="Nelson D.R."/>
            <person name="Li P."/>
            <person name="You F.M."/>
            <person name="Luo M.C."/>
            <person name="Dvorak J."/>
        </authorList>
    </citation>
    <scope>NUCLEOTIDE SEQUENCE [LARGE SCALE GENOMIC DNA]</scope>
    <source>
        <strain evidence="8">cv. AL8/78</strain>
    </source>
</reference>
<keyword evidence="1" id="KW-0479">Metal-binding</keyword>
<evidence type="ECO:0000313" key="9">
    <source>
        <dbReference type="Proteomes" id="UP000015105"/>
    </source>
</evidence>
<evidence type="ECO:0000256" key="2">
    <source>
        <dbReference type="ARBA" id="ARBA00022771"/>
    </source>
</evidence>
<dbReference type="PANTHER" id="PTHR46951:SF3">
    <property type="entry name" value="OS01G0547200 PROTEIN"/>
    <property type="match status" value="1"/>
</dbReference>
<name>A0A453EV31_AEGTS</name>
<feature type="domain" description="PHD-type" evidence="6">
    <location>
        <begin position="1210"/>
        <end position="1260"/>
    </location>
</feature>
<evidence type="ECO:0000256" key="1">
    <source>
        <dbReference type="ARBA" id="ARBA00022723"/>
    </source>
</evidence>
<reference evidence="8" key="4">
    <citation type="submission" date="2019-03" db="UniProtKB">
        <authorList>
            <consortium name="EnsemblPlants"/>
        </authorList>
    </citation>
    <scope>IDENTIFICATION</scope>
</reference>
<feature type="compositionally biased region" description="Polar residues" evidence="5">
    <location>
        <begin position="457"/>
        <end position="466"/>
    </location>
</feature>
<dbReference type="PROSITE" id="PS50016">
    <property type="entry name" value="ZF_PHD_2"/>
    <property type="match status" value="3"/>
</dbReference>
<dbReference type="STRING" id="200361.A0A453EV31"/>
<dbReference type="GO" id="GO:0003677">
    <property type="term" value="F:DNA binding"/>
    <property type="evidence" value="ECO:0007669"/>
    <property type="project" value="InterPro"/>
</dbReference>
<dbReference type="InterPro" id="IPR013083">
    <property type="entry name" value="Znf_RING/FYVE/PHD"/>
</dbReference>
<feature type="compositionally biased region" description="Basic residues" evidence="5">
    <location>
        <begin position="90"/>
        <end position="99"/>
    </location>
</feature>
<dbReference type="InterPro" id="IPR001965">
    <property type="entry name" value="Znf_PHD"/>
</dbReference>
<dbReference type="PROSITE" id="PS50808">
    <property type="entry name" value="ZF_BED"/>
    <property type="match status" value="1"/>
</dbReference>
<dbReference type="Gene3D" id="3.30.40.10">
    <property type="entry name" value="Zinc/RING finger domain, C3HC4 (zinc finger)"/>
    <property type="match status" value="1"/>
</dbReference>
<protein>
    <recommendedName>
        <fullName evidence="10">PHD-type domain-containing protein</fullName>
    </recommendedName>
</protein>
<sequence>LIQITSVKPPLCISIYKNVNDTFWKSRDIGWKHGIMIDENRQHWKCMYCHLTRYGGGVSRLKRHLAGDLDVKMCPKVPADVAENIREHLQKKRERRKTRAAQNGVNSVTRSSADDTKAEKDPLPVDLEVPTRIDTYILEEGTNLTNADHQEPTIFRPPLLLRGVRDIGWEHAVDLDGNKKRWQCKWCDLCRSGGVTTLKAHLTDSSCPKIPMEMSKQVLHFVEEKRAARQLFNRDPWPPYKKIDGVSLFCSEGKEEGTVSYKNGQQPSNNGMHMQTSGNCTIDELAARSNQCGTEHSGQPVEDYEQSKKGSDCAEEQLPIENGKHHVLNNEHHIVDKNNGNPQNREKLNLECDNSIQGAVTTLKAHLTGSEEEGTVPCKDDQQPSNNGMHMQTSEKCAIDQLAARSNQCGKHHCGQPVENYEQSKICSDWPEEQLPMEHEKHHVLNNEHQIVDKNTENSQNKQGGATTAKDHLTDSSCPKIPAEMPKKVLNIVEERRASHHLLNSEKIDWCSVSRLGSEQEGTVRCNNDQEPSNAMHMRTSEKCAVDEILKHPRKTRFNLRKHIVIIDEIARHWRCRYCGMDGHGKTSRLHYHLAGVFRHPKCTSVPKEVFAKAKHHILIKRRPGMKKTGQQAPPEPQILAQSSVILENNDPAFSNLPQLPINDLSSEVHSSYPTRLRDNAWEHSLVFDREKGHWKCKWCSLEGYHGVTRLKWHLVGWQNHPRCCKIPEDAAKRVRDQMISREKKKVRRSGPHAGIDSGDILCSSMSSQFDEDHFTIAVLNSSSSQAFDEANRTSNTCNTLSNTISGSQPLMEGPHGILYSNKNKSEMLSRRSDCWSHWRYVLNGLMHLHGVQEGAGIQSCIRDVLHSCSEFESLRDKVEMDSDRTVSTNTGIAECKNVLVDILRSEDFALLCNVLRKTVHQDEERTKYFDFGVIDSRMKNGEYGCAPEIFKDDLKLLWENLKMAGQDIIDLANNLSSLTEASYTNQVGRQRGSRDCEEELKGAVLGSSEPKKLVESATSVPSTSQGCQPLDYPDRTNVSDVQKGSACDQCGKETRGVSTVICNVCKLVCHMSCIDPPIRSTSTGSWYCKGCRSTTCNESAQGGYEPNCVHGNCVLCKRLEVCSHPECKEQTPVGKSRATVLSSTEGRELSNIDPGGSCKICGTPEEDAKRFLICGHSHCPYKYYHICCLKSKQIASDMQRDKPCWYCPSCLCRVCLSDRDDDLTILCDGCDEAYHLYCITPRRTWIPKGKWYCSRCSVERAKAGMRRYEKKMLKQHRKDDDARLESRNFAAVDLLLSAAEKLREDEQVVACADY</sequence>
<feature type="region of interest" description="Disordered" evidence="5">
    <location>
        <begin position="368"/>
        <end position="390"/>
    </location>
</feature>
<reference evidence="8" key="3">
    <citation type="journal article" date="2017" name="Nature">
        <title>Genome sequence of the progenitor of the wheat D genome Aegilops tauschii.</title>
        <authorList>
            <person name="Luo M.C."/>
            <person name="Gu Y.Q."/>
            <person name="Puiu D."/>
            <person name="Wang H."/>
            <person name="Twardziok S.O."/>
            <person name="Deal K.R."/>
            <person name="Huo N."/>
            <person name="Zhu T."/>
            <person name="Wang L."/>
            <person name="Wang Y."/>
            <person name="McGuire P.E."/>
            <person name="Liu S."/>
            <person name="Long H."/>
            <person name="Ramasamy R.K."/>
            <person name="Rodriguez J.C."/>
            <person name="Van S.L."/>
            <person name="Yuan L."/>
            <person name="Wang Z."/>
            <person name="Xia Z."/>
            <person name="Xiao L."/>
            <person name="Anderson O.D."/>
            <person name="Ouyang S."/>
            <person name="Liang Y."/>
            <person name="Zimin A.V."/>
            <person name="Pertea G."/>
            <person name="Qi P."/>
            <person name="Bennetzen J.L."/>
            <person name="Dai X."/>
            <person name="Dawson M.W."/>
            <person name="Muller H.G."/>
            <person name="Kugler K."/>
            <person name="Rivarola-Duarte L."/>
            <person name="Spannagl M."/>
            <person name="Mayer K.F.X."/>
            <person name="Lu F.H."/>
            <person name="Bevan M.W."/>
            <person name="Leroy P."/>
            <person name="Li P."/>
            <person name="You F.M."/>
            <person name="Sun Q."/>
            <person name="Liu Z."/>
            <person name="Lyons E."/>
            <person name="Wicker T."/>
            <person name="Salzberg S.L."/>
            <person name="Devos K.M."/>
            <person name="Dvorak J."/>
        </authorList>
    </citation>
    <scope>NUCLEOTIDE SEQUENCE [LARGE SCALE GENOMIC DNA]</scope>
    <source>
        <strain evidence="8">cv. AL8/78</strain>
    </source>
</reference>
<proteinExistence type="predicted"/>
<accession>A0A453EV31</accession>
<evidence type="ECO:0000256" key="4">
    <source>
        <dbReference type="PROSITE-ProRule" id="PRU00027"/>
    </source>
</evidence>
<keyword evidence="9" id="KW-1185">Reference proteome</keyword>